<proteinExistence type="inferred from homology"/>
<dbReference type="InterPro" id="IPR025965">
    <property type="entry name" value="FlgD/Vpr_Ig-like"/>
</dbReference>
<protein>
    <recommendedName>
        <fullName evidence="2 5">Basal-body rod modification protein FlgD</fullName>
    </recommendedName>
</protein>
<dbReference type="Pfam" id="PF13861">
    <property type="entry name" value="FLgD_tudor"/>
    <property type="match status" value="1"/>
</dbReference>
<keyword evidence="8" id="KW-0969">Cilium</keyword>
<evidence type="ECO:0000259" key="6">
    <source>
        <dbReference type="Pfam" id="PF13860"/>
    </source>
</evidence>
<dbReference type="KEGG" id="htr:EPV75_07900"/>
<dbReference type="Pfam" id="PF13860">
    <property type="entry name" value="FlgD_ig"/>
    <property type="match status" value="1"/>
</dbReference>
<dbReference type="EMBL" id="CP035033">
    <property type="protein sequence ID" value="QAB15596.1"/>
    <property type="molecule type" value="Genomic_DNA"/>
</dbReference>
<feature type="domain" description="FlgD Tudor-like" evidence="7">
    <location>
        <begin position="89"/>
        <end position="223"/>
    </location>
</feature>
<evidence type="ECO:0000256" key="5">
    <source>
        <dbReference type="RuleBase" id="RU362076"/>
    </source>
</evidence>
<evidence type="ECO:0000259" key="7">
    <source>
        <dbReference type="Pfam" id="PF13861"/>
    </source>
</evidence>
<evidence type="ECO:0000256" key="4">
    <source>
        <dbReference type="ARBA" id="ARBA00024746"/>
    </source>
</evidence>
<reference evidence="8 9" key="1">
    <citation type="journal article" date="2018" name="Environ. Microbiol.">
        <title>Genomes of ubiquitous marine and hypersaline Hydrogenovibrio, Thiomicrorhabdus and Thiomicrospira spp. encode a diversity of mechanisms to sustain chemolithoautotrophy in heterogeneous environments.</title>
        <authorList>
            <person name="Scott K.M."/>
            <person name="Williams J."/>
            <person name="Porter C.M.B."/>
            <person name="Russel S."/>
            <person name="Harmer T.L."/>
            <person name="Paul J.H."/>
            <person name="Antonen K.M."/>
            <person name="Bridges M.K."/>
            <person name="Camper G.J."/>
            <person name="Campla C.K."/>
            <person name="Casella L.G."/>
            <person name="Chase E."/>
            <person name="Conrad J.W."/>
            <person name="Cruz M.C."/>
            <person name="Dunlap D.S."/>
            <person name="Duran L."/>
            <person name="Fahsbender E.M."/>
            <person name="Goldsmith D.B."/>
            <person name="Keeley R.F."/>
            <person name="Kondoff M.R."/>
            <person name="Kussy B.I."/>
            <person name="Lane M.K."/>
            <person name="Lawler S."/>
            <person name="Leigh B.A."/>
            <person name="Lewis C."/>
            <person name="Lostal L.M."/>
            <person name="Marking D."/>
            <person name="Mancera P.A."/>
            <person name="McClenthan E.C."/>
            <person name="McIntyre E.A."/>
            <person name="Mine J.A."/>
            <person name="Modi S."/>
            <person name="Moore B.D."/>
            <person name="Morgan W.A."/>
            <person name="Nelson K.M."/>
            <person name="Nguyen K.N."/>
            <person name="Ogburn N."/>
            <person name="Parrino D.G."/>
            <person name="Pedapudi A.D."/>
            <person name="Pelham R.P."/>
            <person name="Preece A.M."/>
            <person name="Rampersad E.A."/>
            <person name="Richardson J.C."/>
            <person name="Rodgers C.M."/>
            <person name="Schaffer B.L."/>
            <person name="Sheridan N.E."/>
            <person name="Solone M.R."/>
            <person name="Staley Z.R."/>
            <person name="Tabuchi M."/>
            <person name="Waide R.J."/>
            <person name="Wanjugi P.W."/>
            <person name="Young S."/>
            <person name="Clum A."/>
            <person name="Daum C."/>
            <person name="Huntemann M."/>
            <person name="Ivanova N."/>
            <person name="Kyrpides N."/>
            <person name="Mikhailova N."/>
            <person name="Palaniappan K."/>
            <person name="Pillay M."/>
            <person name="Reddy T.B.K."/>
            <person name="Shapiro N."/>
            <person name="Stamatis D."/>
            <person name="Varghese N."/>
            <person name="Woyke T."/>
            <person name="Boden R."/>
            <person name="Freyermuth S.K."/>
            <person name="Kerfeld C.A."/>
        </authorList>
    </citation>
    <scope>NUCLEOTIDE SEQUENCE [LARGE SCALE GENOMIC DNA]</scope>
    <source>
        <strain evidence="8 9">JR-2</strain>
    </source>
</reference>
<evidence type="ECO:0000256" key="2">
    <source>
        <dbReference type="ARBA" id="ARBA00016013"/>
    </source>
</evidence>
<dbReference type="InterPro" id="IPR025963">
    <property type="entry name" value="FLgD_Tudor"/>
</dbReference>
<feature type="domain" description="FlgD/Vpr Ig-like" evidence="6">
    <location>
        <begin position="111"/>
        <end position="181"/>
    </location>
</feature>
<evidence type="ECO:0000313" key="8">
    <source>
        <dbReference type="EMBL" id="QAB15596.1"/>
    </source>
</evidence>
<dbReference type="InterPro" id="IPR005648">
    <property type="entry name" value="FlgD"/>
</dbReference>
<evidence type="ECO:0000256" key="3">
    <source>
        <dbReference type="ARBA" id="ARBA00022795"/>
    </source>
</evidence>
<dbReference type="GO" id="GO:0044781">
    <property type="term" value="P:bacterial-type flagellum organization"/>
    <property type="evidence" value="ECO:0007669"/>
    <property type="project" value="UniProtKB-UniRule"/>
</dbReference>
<keyword evidence="3 5" id="KW-1005">Bacterial flagellum biogenesis</keyword>
<keyword evidence="8" id="KW-0966">Cell projection</keyword>
<gene>
    <name evidence="8" type="ORF">EPV75_07900</name>
</gene>
<comment type="function">
    <text evidence="4 5">Required for flagellar hook formation. May act as a scaffolding protein.</text>
</comment>
<dbReference type="Pfam" id="PF03963">
    <property type="entry name" value="FlgD"/>
    <property type="match status" value="1"/>
</dbReference>
<evidence type="ECO:0000256" key="1">
    <source>
        <dbReference type="ARBA" id="ARBA00010577"/>
    </source>
</evidence>
<accession>A0A410H3W6</accession>
<dbReference type="RefSeq" id="WP_128385024.1">
    <property type="nucleotide sequence ID" value="NZ_CP035033.1"/>
</dbReference>
<comment type="similarity">
    <text evidence="1 5">Belongs to the FlgD family.</text>
</comment>
<dbReference type="Proteomes" id="UP000285478">
    <property type="component" value="Chromosome"/>
</dbReference>
<organism evidence="8 9">
    <name type="scientific">Hydrogenovibrio thermophilus</name>
    <dbReference type="NCBI Taxonomy" id="265883"/>
    <lineage>
        <taxon>Bacteria</taxon>
        <taxon>Pseudomonadati</taxon>
        <taxon>Pseudomonadota</taxon>
        <taxon>Gammaproteobacteria</taxon>
        <taxon>Thiotrichales</taxon>
        <taxon>Piscirickettsiaceae</taxon>
        <taxon>Hydrogenovibrio</taxon>
    </lineage>
</organism>
<keyword evidence="8" id="KW-0282">Flagellum</keyword>
<dbReference type="Gene3D" id="2.60.40.4070">
    <property type="match status" value="1"/>
</dbReference>
<sequence length="227" mass="24108">MATSVSNNSSDYIASLQESSNPSAFAPSQAMDQTDFLMLLTTQLQNQDPTKPMDPTSFVTDLTQMSQLEATSALNESVVAMTQGFQNLQTMQASSLIGKSVQAEGVEFSHTKDQDSNIKLDLGQALTDVTVIVSDDDGMVKEMSLGDMESGEEIISWDGVDEDGNSKASGVYNLVAYGTDADGELQSINTVVSTKVNSVSINSDGTMTLTLATGESVDMSAVREISE</sequence>
<dbReference type="AlphaFoldDB" id="A0A410H3W6"/>
<dbReference type="Gene3D" id="2.30.30.910">
    <property type="match status" value="1"/>
</dbReference>
<keyword evidence="9" id="KW-1185">Reference proteome</keyword>
<evidence type="ECO:0000313" key="9">
    <source>
        <dbReference type="Proteomes" id="UP000285478"/>
    </source>
</evidence>
<name>A0A410H3W6_9GAMM</name>